<protein>
    <submittedName>
        <fullName evidence="1">Uncharacterized protein</fullName>
    </submittedName>
</protein>
<evidence type="ECO:0000313" key="1">
    <source>
        <dbReference type="EMBL" id="GIY42299.1"/>
    </source>
</evidence>
<dbReference type="Proteomes" id="UP001054945">
    <property type="component" value="Unassembled WGS sequence"/>
</dbReference>
<reference evidence="1 2" key="1">
    <citation type="submission" date="2021-06" db="EMBL/GenBank/DDBJ databases">
        <title>Caerostris extrusa draft genome.</title>
        <authorList>
            <person name="Kono N."/>
            <person name="Arakawa K."/>
        </authorList>
    </citation>
    <scope>NUCLEOTIDE SEQUENCE [LARGE SCALE GENOMIC DNA]</scope>
</reference>
<dbReference type="AlphaFoldDB" id="A0AAV4T9B6"/>
<keyword evidence="2" id="KW-1185">Reference proteome</keyword>
<evidence type="ECO:0000313" key="2">
    <source>
        <dbReference type="Proteomes" id="UP001054945"/>
    </source>
</evidence>
<name>A0AAV4T9B6_CAEEX</name>
<dbReference type="EMBL" id="BPLR01010831">
    <property type="protein sequence ID" value="GIY42299.1"/>
    <property type="molecule type" value="Genomic_DNA"/>
</dbReference>
<gene>
    <name evidence="1" type="ORF">CEXT_738041</name>
</gene>
<comment type="caution">
    <text evidence="1">The sequence shown here is derived from an EMBL/GenBank/DDBJ whole genome shotgun (WGS) entry which is preliminary data.</text>
</comment>
<proteinExistence type="predicted"/>
<accession>A0AAV4T9B6</accession>
<sequence>MKLQQENTEIEKKKKHNVEKTTAVFYHNKKVFNEMRHWGLSISLNAGISLLKRETLKWSSCTISKLIKKTCPPLENLFRSLTESYVFYSGNTKKAGNSSDDL</sequence>
<organism evidence="1 2">
    <name type="scientific">Caerostris extrusa</name>
    <name type="common">Bark spider</name>
    <name type="synonym">Caerostris bankana</name>
    <dbReference type="NCBI Taxonomy" id="172846"/>
    <lineage>
        <taxon>Eukaryota</taxon>
        <taxon>Metazoa</taxon>
        <taxon>Ecdysozoa</taxon>
        <taxon>Arthropoda</taxon>
        <taxon>Chelicerata</taxon>
        <taxon>Arachnida</taxon>
        <taxon>Araneae</taxon>
        <taxon>Araneomorphae</taxon>
        <taxon>Entelegynae</taxon>
        <taxon>Araneoidea</taxon>
        <taxon>Araneidae</taxon>
        <taxon>Caerostris</taxon>
    </lineage>
</organism>